<gene>
    <name evidence="1" type="ORF">GXY80_03995</name>
</gene>
<proteinExistence type="predicted"/>
<evidence type="ECO:0000313" key="2">
    <source>
        <dbReference type="Proteomes" id="UP000777265"/>
    </source>
</evidence>
<dbReference type="InterPro" id="IPR023214">
    <property type="entry name" value="HAD_sf"/>
</dbReference>
<dbReference type="STRING" id="909663.GCA_000512235_03024"/>
<accession>A0A351TZ15</accession>
<organism evidence="1 2">
    <name type="scientific">Syntrophorhabdus aromaticivorans</name>
    <dbReference type="NCBI Taxonomy" id="328301"/>
    <lineage>
        <taxon>Bacteria</taxon>
        <taxon>Pseudomonadati</taxon>
        <taxon>Thermodesulfobacteriota</taxon>
        <taxon>Syntrophorhabdia</taxon>
        <taxon>Syntrophorhabdales</taxon>
        <taxon>Syntrophorhabdaceae</taxon>
        <taxon>Syntrophorhabdus</taxon>
    </lineage>
</organism>
<keyword evidence="1" id="KW-0378">Hydrolase</keyword>
<comment type="caution">
    <text evidence="1">The sequence shown here is derived from an EMBL/GenBank/DDBJ whole genome shotgun (WGS) entry which is preliminary data.</text>
</comment>
<dbReference type="GO" id="GO:0016787">
    <property type="term" value="F:hydrolase activity"/>
    <property type="evidence" value="ECO:0007669"/>
    <property type="project" value="UniProtKB-KW"/>
</dbReference>
<protein>
    <submittedName>
        <fullName evidence="1">HAD family hydrolase</fullName>
    </submittedName>
</protein>
<dbReference type="InterPro" id="IPR036412">
    <property type="entry name" value="HAD-like_sf"/>
</dbReference>
<dbReference type="EMBL" id="JAAYEE010000070">
    <property type="protein sequence ID" value="NLW34632.1"/>
    <property type="molecule type" value="Genomic_DNA"/>
</dbReference>
<dbReference type="SUPFAM" id="SSF56784">
    <property type="entry name" value="HAD-like"/>
    <property type="match status" value="1"/>
</dbReference>
<dbReference type="Gene3D" id="3.40.50.1000">
    <property type="entry name" value="HAD superfamily/HAD-like"/>
    <property type="match status" value="1"/>
</dbReference>
<dbReference type="AlphaFoldDB" id="A0A351TZ15"/>
<dbReference type="Proteomes" id="UP000777265">
    <property type="component" value="Unassembled WGS sequence"/>
</dbReference>
<dbReference type="Pfam" id="PF00702">
    <property type="entry name" value="Hydrolase"/>
    <property type="match status" value="1"/>
</dbReference>
<evidence type="ECO:0000313" key="1">
    <source>
        <dbReference type="EMBL" id="NLW34632.1"/>
    </source>
</evidence>
<reference evidence="1" key="1">
    <citation type="journal article" date="2020" name="Biotechnol. Biofuels">
        <title>New insights from the biogas microbiome by comprehensive genome-resolved metagenomics of nearly 1600 species originating from multiple anaerobic digesters.</title>
        <authorList>
            <person name="Campanaro S."/>
            <person name="Treu L."/>
            <person name="Rodriguez-R L.M."/>
            <person name="Kovalovszki A."/>
            <person name="Ziels R.M."/>
            <person name="Maus I."/>
            <person name="Zhu X."/>
            <person name="Kougias P.G."/>
            <person name="Basile A."/>
            <person name="Luo G."/>
            <person name="Schluter A."/>
            <person name="Konstantinidis K.T."/>
            <person name="Angelidaki I."/>
        </authorList>
    </citation>
    <scope>NUCLEOTIDE SEQUENCE</scope>
    <source>
        <strain evidence="1">AS06rmzACSIP_7</strain>
    </source>
</reference>
<name>A0A351TZ15_9BACT</name>
<reference evidence="1" key="2">
    <citation type="submission" date="2020-01" db="EMBL/GenBank/DDBJ databases">
        <authorList>
            <person name="Campanaro S."/>
        </authorList>
    </citation>
    <scope>NUCLEOTIDE SEQUENCE</scope>
    <source>
        <strain evidence="1">AS06rmzACSIP_7</strain>
    </source>
</reference>
<sequence length="156" mass="16920">MISVSIPGWGDLDIEYLVIDYNGTCAFDGKLKESAKELMEKVSRYIKLFIITADTYSTIDNEASMIGFRIIKVGKEAGGKEKARIIRELGPEKVVAIGNGNNDALMLKEAALGIGVIGEEGCANLAIKEADLIVRDVIDALGIILHPERLVATLRD</sequence>